<protein>
    <recommendedName>
        <fullName evidence="2">DUF4238 domain-containing protein</fullName>
    </recommendedName>
</protein>
<evidence type="ECO:0008006" key="2">
    <source>
        <dbReference type="Google" id="ProtNLM"/>
    </source>
</evidence>
<name>A0A161K0C8_9ZZZZ</name>
<dbReference type="Pfam" id="PF14022">
    <property type="entry name" value="DUF4238"/>
    <property type="match status" value="1"/>
</dbReference>
<organism evidence="1">
    <name type="scientific">hydrothermal vent metagenome</name>
    <dbReference type="NCBI Taxonomy" id="652676"/>
    <lineage>
        <taxon>unclassified sequences</taxon>
        <taxon>metagenomes</taxon>
        <taxon>ecological metagenomes</taxon>
    </lineage>
</organism>
<reference evidence="1" key="1">
    <citation type="submission" date="2015-10" db="EMBL/GenBank/DDBJ databases">
        <authorList>
            <person name="Gilbert D.G."/>
        </authorList>
    </citation>
    <scope>NUCLEOTIDE SEQUENCE</scope>
</reference>
<dbReference type="InterPro" id="IPR025332">
    <property type="entry name" value="DUF4238"/>
</dbReference>
<dbReference type="EMBL" id="CZQE01000069">
    <property type="protein sequence ID" value="CUS43616.1"/>
    <property type="molecule type" value="Genomic_DNA"/>
</dbReference>
<proteinExistence type="predicted"/>
<sequence>MAENKNQHFVPRIHLRPFTVNGEGLAINLFNLDRMKAIPNAPVRNQCSGDYFYGQNRLLENAINFIEDPYGPIVRHLSEGSAVGSAVKIVLKRFVYLQYMRTEAASRKASEMALAIHDVPGSDLPVPTVREASKEAVKAAMLHYKDTMRIVDDLTLCIVRNRTGLPFFTSDDPAILTNRLHIQRPRRVGSSFGVNTAGAVFLLPLSPTLCAILYDGAVYSSDHRAHWIEVDRRQDIEALNVHQILGCWANIYFREWDGRDQVATQAAATKPGRPEARHTITQAVLEKTSDWGEYYAVRKPTDIRNGEKVLVHVTTNHPVPDAWPSFLRFRANGHAYSNDTGAGLTRRWCLEQGFVQGNGYRKIAI</sequence>
<dbReference type="AlphaFoldDB" id="A0A161K0C8"/>
<evidence type="ECO:0000313" key="1">
    <source>
        <dbReference type="EMBL" id="CUS43616.1"/>
    </source>
</evidence>
<accession>A0A161K0C8</accession>
<gene>
    <name evidence="1" type="ORF">MGWOODY_Smn1271</name>
</gene>